<evidence type="ECO:0000313" key="1">
    <source>
        <dbReference type="EMBL" id="KKN08994.1"/>
    </source>
</evidence>
<dbReference type="EMBL" id="LAZR01004395">
    <property type="protein sequence ID" value="KKN08994.1"/>
    <property type="molecule type" value="Genomic_DNA"/>
</dbReference>
<reference evidence="1" key="1">
    <citation type="journal article" date="2015" name="Nature">
        <title>Complex archaea that bridge the gap between prokaryotes and eukaryotes.</title>
        <authorList>
            <person name="Spang A."/>
            <person name="Saw J.H."/>
            <person name="Jorgensen S.L."/>
            <person name="Zaremba-Niedzwiedzka K."/>
            <person name="Martijn J."/>
            <person name="Lind A.E."/>
            <person name="van Eijk R."/>
            <person name="Schleper C."/>
            <person name="Guy L."/>
            <person name="Ettema T.J."/>
        </authorList>
    </citation>
    <scope>NUCLEOTIDE SEQUENCE</scope>
</reference>
<accession>A0A0F9MT95</accession>
<gene>
    <name evidence="1" type="ORF">LCGC14_1051150</name>
</gene>
<protein>
    <submittedName>
        <fullName evidence="1">Uncharacterized protein</fullName>
    </submittedName>
</protein>
<dbReference type="AlphaFoldDB" id="A0A0F9MT95"/>
<comment type="caution">
    <text evidence="1">The sequence shown here is derived from an EMBL/GenBank/DDBJ whole genome shotgun (WGS) entry which is preliminary data.</text>
</comment>
<sequence length="100" mass="12238">MGTVVFLDEKINWGINQKFHEKLARSWFDLEQYYKYHMSHLVPEDASFGPQKEQFVEIRWWMQDNLKGEIVVKYGDDICTKVYLYFQHEEDLVAFKLRWL</sequence>
<name>A0A0F9MT95_9ZZZZ</name>
<organism evidence="1">
    <name type="scientific">marine sediment metagenome</name>
    <dbReference type="NCBI Taxonomy" id="412755"/>
    <lineage>
        <taxon>unclassified sequences</taxon>
        <taxon>metagenomes</taxon>
        <taxon>ecological metagenomes</taxon>
    </lineage>
</organism>
<proteinExistence type="predicted"/>